<dbReference type="InterPro" id="IPR003439">
    <property type="entry name" value="ABC_transporter-like_ATP-bd"/>
</dbReference>
<dbReference type="Pfam" id="PF00005">
    <property type="entry name" value="ABC_tran"/>
    <property type="match status" value="1"/>
</dbReference>
<sequence length="257" mass="29353">MKMIVGLSSITNGDITIMGKSIRSNKKNALREVGTIIESPDMYPIYTGRQNLIMFARMHHDITSNRVDEVVDIVGLKNSMDKKVKNYSLGMKQRLGIAQALLHKPSVLVLDEPTNGLDPSGIKEMRDYLKDITRRDNVSILISSHLLSEMDLICDRIGVIKQGKLISEHTLDSKVILNEQNLKIIIETDNPKKAEKYLQDYDYIIDNENLLFEIKRDEIPSLIKRLIDNHVLIYRVDYSNPTLEERFFDLIGGNIIA</sequence>
<proteinExistence type="inferred from homology"/>
<comment type="caution">
    <text evidence="4">The sequence shown here is derived from an EMBL/GenBank/DDBJ whole genome shotgun (WGS) entry which is preliminary data.</text>
</comment>
<dbReference type="PANTHER" id="PTHR43335">
    <property type="entry name" value="ABC TRANSPORTER, ATP-BINDING PROTEIN"/>
    <property type="match status" value="1"/>
</dbReference>
<name>A0ABQ2DGR9_9BACI</name>
<dbReference type="PROSITE" id="PS50893">
    <property type="entry name" value="ABC_TRANSPORTER_2"/>
    <property type="match status" value="1"/>
</dbReference>
<dbReference type="GO" id="GO:0005524">
    <property type="term" value="F:ATP binding"/>
    <property type="evidence" value="ECO:0007669"/>
    <property type="project" value="UniProtKB-KW"/>
</dbReference>
<accession>A0ABQ2DGR9</accession>
<keyword evidence="2" id="KW-0813">Transport</keyword>
<evidence type="ECO:0000313" key="5">
    <source>
        <dbReference type="Proteomes" id="UP000634435"/>
    </source>
</evidence>
<feature type="domain" description="ABC transporter" evidence="3">
    <location>
        <begin position="1"/>
        <end position="187"/>
    </location>
</feature>
<reference evidence="5" key="1">
    <citation type="journal article" date="2019" name="Int. J. Syst. Evol. Microbiol.">
        <title>The Global Catalogue of Microorganisms (GCM) 10K type strain sequencing project: providing services to taxonomists for standard genome sequencing and annotation.</title>
        <authorList>
            <consortium name="The Broad Institute Genomics Platform"/>
            <consortium name="The Broad Institute Genome Sequencing Center for Infectious Disease"/>
            <person name="Wu L."/>
            <person name="Ma J."/>
        </authorList>
    </citation>
    <scope>NUCLEOTIDE SEQUENCE [LARGE SCALE GENOMIC DNA]</scope>
    <source>
        <strain evidence="5">JCM 30071</strain>
    </source>
</reference>
<keyword evidence="4" id="KW-0067">ATP-binding</keyword>
<evidence type="ECO:0000256" key="1">
    <source>
        <dbReference type="ARBA" id="ARBA00005417"/>
    </source>
</evidence>
<dbReference type="InterPro" id="IPR027417">
    <property type="entry name" value="P-loop_NTPase"/>
</dbReference>
<dbReference type="PANTHER" id="PTHR43335:SF4">
    <property type="entry name" value="ABC TRANSPORTER, ATP-BINDING PROTEIN"/>
    <property type="match status" value="1"/>
</dbReference>
<dbReference type="SUPFAM" id="SSF52540">
    <property type="entry name" value="P-loop containing nucleoside triphosphate hydrolases"/>
    <property type="match status" value="1"/>
</dbReference>
<dbReference type="Gene3D" id="3.40.50.300">
    <property type="entry name" value="P-loop containing nucleotide triphosphate hydrolases"/>
    <property type="match status" value="1"/>
</dbReference>
<dbReference type="Proteomes" id="UP000634435">
    <property type="component" value="Unassembled WGS sequence"/>
</dbReference>
<gene>
    <name evidence="4" type="primary">bcrA</name>
    <name evidence="4" type="ORF">GCM10007111_19500</name>
</gene>
<evidence type="ECO:0000313" key="4">
    <source>
        <dbReference type="EMBL" id="GGJ57416.1"/>
    </source>
</evidence>
<evidence type="ECO:0000256" key="2">
    <source>
        <dbReference type="ARBA" id="ARBA00022448"/>
    </source>
</evidence>
<dbReference type="InterPro" id="IPR017871">
    <property type="entry name" value="ABC_transporter-like_CS"/>
</dbReference>
<keyword evidence="4" id="KW-0547">Nucleotide-binding</keyword>
<organism evidence="4 5">
    <name type="scientific">Virgibacillus kapii</name>
    <dbReference type="NCBI Taxonomy" id="1638645"/>
    <lineage>
        <taxon>Bacteria</taxon>
        <taxon>Bacillati</taxon>
        <taxon>Bacillota</taxon>
        <taxon>Bacilli</taxon>
        <taxon>Bacillales</taxon>
        <taxon>Bacillaceae</taxon>
        <taxon>Virgibacillus</taxon>
    </lineage>
</organism>
<comment type="similarity">
    <text evidence="1">Belongs to the ABC transporter superfamily.</text>
</comment>
<dbReference type="PROSITE" id="PS00211">
    <property type="entry name" value="ABC_TRANSPORTER_1"/>
    <property type="match status" value="1"/>
</dbReference>
<keyword evidence="5" id="KW-1185">Reference proteome</keyword>
<protein>
    <submittedName>
        <fullName evidence="4">ABC transporter ATP-binding protein</fullName>
    </submittedName>
</protein>
<dbReference type="EMBL" id="BMPN01000003">
    <property type="protein sequence ID" value="GGJ57416.1"/>
    <property type="molecule type" value="Genomic_DNA"/>
</dbReference>
<evidence type="ECO:0000259" key="3">
    <source>
        <dbReference type="PROSITE" id="PS50893"/>
    </source>
</evidence>